<evidence type="ECO:0000313" key="6">
    <source>
        <dbReference type="Proteomes" id="UP000651050"/>
    </source>
</evidence>
<evidence type="ECO:0000259" key="4">
    <source>
        <dbReference type="Pfam" id="PF13511"/>
    </source>
</evidence>
<protein>
    <submittedName>
        <fullName evidence="5">Glutaredoxin family protein</fullName>
    </submittedName>
</protein>
<sequence length="217" mass="22220">MILARPIAAAAVLGCLALTGIGASDANAQQIYRIVGPDGRVTFSDKPPADGSGSKGSTLSLSAATDAASFPFELRQAATRYPVTLYTAPGCGPCTTGRGMLMARGIPFSEKSVTSNEDIEALKRLAGASSVPFLTIGGQQLRGYSEVEWTQFLDAAGYPKTSQLPAGYARAPVTPLVAVQEQQAARPAPPPPPAPATAAGPAAEPGPTPDNPKGIRF</sequence>
<dbReference type="InterPro" id="IPR002109">
    <property type="entry name" value="Glutaredoxin"/>
</dbReference>
<dbReference type="Gene3D" id="3.40.30.10">
    <property type="entry name" value="Glutaredoxin"/>
    <property type="match status" value="1"/>
</dbReference>
<dbReference type="PROSITE" id="PS51354">
    <property type="entry name" value="GLUTAREDOXIN_2"/>
    <property type="match status" value="1"/>
</dbReference>
<dbReference type="InterPro" id="IPR025392">
    <property type="entry name" value="DUF4124"/>
</dbReference>
<gene>
    <name evidence="5" type="ORF">I5803_02000</name>
</gene>
<dbReference type="EMBL" id="JADWYS010000001">
    <property type="protein sequence ID" value="MBG9386784.1"/>
    <property type="molecule type" value="Genomic_DNA"/>
</dbReference>
<evidence type="ECO:0000313" key="5">
    <source>
        <dbReference type="EMBL" id="MBG9386784.1"/>
    </source>
</evidence>
<evidence type="ECO:0000256" key="1">
    <source>
        <dbReference type="SAM" id="MobiDB-lite"/>
    </source>
</evidence>
<feature type="signal peptide" evidence="2">
    <location>
        <begin position="1"/>
        <end position="28"/>
    </location>
</feature>
<evidence type="ECO:0000256" key="2">
    <source>
        <dbReference type="SAM" id="SignalP"/>
    </source>
</evidence>
<feature type="region of interest" description="Disordered" evidence="1">
    <location>
        <begin position="180"/>
        <end position="217"/>
    </location>
</feature>
<feature type="domain" description="DUF4124" evidence="4">
    <location>
        <begin position="23"/>
        <end position="56"/>
    </location>
</feature>
<evidence type="ECO:0000259" key="3">
    <source>
        <dbReference type="Pfam" id="PF00462"/>
    </source>
</evidence>
<dbReference type="SUPFAM" id="SSF52833">
    <property type="entry name" value="Thioredoxin-like"/>
    <property type="match status" value="1"/>
</dbReference>
<comment type="caution">
    <text evidence="5">The sequence shown here is derived from an EMBL/GenBank/DDBJ whole genome shotgun (WGS) entry which is preliminary data.</text>
</comment>
<dbReference type="Proteomes" id="UP000651050">
    <property type="component" value="Unassembled WGS sequence"/>
</dbReference>
<keyword evidence="2" id="KW-0732">Signal</keyword>
<dbReference type="RefSeq" id="WP_196984748.1">
    <property type="nucleotide sequence ID" value="NZ_JADWYS010000001.1"/>
</dbReference>
<keyword evidence="6" id="KW-1185">Reference proteome</keyword>
<accession>A0A931H1C8</accession>
<proteinExistence type="predicted"/>
<feature type="chain" id="PRO_5037089170" evidence="2">
    <location>
        <begin position="29"/>
        <end position="217"/>
    </location>
</feature>
<reference evidence="5" key="1">
    <citation type="submission" date="2020-11" db="EMBL/GenBank/DDBJ databases">
        <title>Bacterial whole genome sequence for Caenimonas sp. DR4.4.</title>
        <authorList>
            <person name="Le V."/>
            <person name="Ko S.-R."/>
            <person name="Ahn C.-Y."/>
            <person name="Oh H.-M."/>
        </authorList>
    </citation>
    <scope>NUCLEOTIDE SEQUENCE</scope>
    <source>
        <strain evidence="5">DR4.4</strain>
    </source>
</reference>
<dbReference type="CDD" id="cd02976">
    <property type="entry name" value="NrdH"/>
    <property type="match status" value="1"/>
</dbReference>
<organism evidence="5 6">
    <name type="scientific">Caenimonas aquaedulcis</name>
    <dbReference type="NCBI Taxonomy" id="2793270"/>
    <lineage>
        <taxon>Bacteria</taxon>
        <taxon>Pseudomonadati</taxon>
        <taxon>Pseudomonadota</taxon>
        <taxon>Betaproteobacteria</taxon>
        <taxon>Burkholderiales</taxon>
        <taxon>Comamonadaceae</taxon>
        <taxon>Caenimonas</taxon>
    </lineage>
</organism>
<feature type="domain" description="Glutaredoxin" evidence="3">
    <location>
        <begin position="83"/>
        <end position="139"/>
    </location>
</feature>
<dbReference type="Pfam" id="PF13511">
    <property type="entry name" value="DUF4124"/>
    <property type="match status" value="1"/>
</dbReference>
<dbReference type="InterPro" id="IPR036249">
    <property type="entry name" value="Thioredoxin-like_sf"/>
</dbReference>
<name>A0A931H1C8_9BURK</name>
<dbReference type="AlphaFoldDB" id="A0A931H1C8"/>
<dbReference type="Pfam" id="PF00462">
    <property type="entry name" value="Glutaredoxin"/>
    <property type="match status" value="1"/>
</dbReference>